<geneLocation type="plasmid" evidence="1">
    <name>p17-15-vir-like</name>
</geneLocation>
<sequence length="41" mass="5052">MLFCLFRWFLLYGMIIKYKSEVKEITGYCKKSLWQSEIIEI</sequence>
<protein>
    <submittedName>
        <fullName evidence="1">Uncharacterized protein</fullName>
    </submittedName>
</protein>
<name>A0A8B0STM2_KLEPN</name>
<dbReference type="EMBL" id="MN956836">
    <property type="protein sequence ID" value="QTX14359.1"/>
    <property type="molecule type" value="Genomic_DNA"/>
</dbReference>
<accession>A0A8B0STM2</accession>
<proteinExistence type="predicted"/>
<evidence type="ECO:0000313" key="1">
    <source>
        <dbReference type="EMBL" id="QTX14359.1"/>
    </source>
</evidence>
<organism evidence="1">
    <name type="scientific">Klebsiella pneumoniae</name>
    <dbReference type="NCBI Taxonomy" id="573"/>
    <lineage>
        <taxon>Bacteria</taxon>
        <taxon>Pseudomonadati</taxon>
        <taxon>Pseudomonadota</taxon>
        <taxon>Gammaproteobacteria</taxon>
        <taxon>Enterobacterales</taxon>
        <taxon>Enterobacteriaceae</taxon>
        <taxon>Klebsiella/Raoultella group</taxon>
        <taxon>Klebsiella</taxon>
        <taxon>Klebsiella pneumoniae complex</taxon>
    </lineage>
</organism>
<dbReference type="AlphaFoldDB" id="A0A8B0STM2"/>
<keyword evidence="1" id="KW-0614">Plasmid</keyword>
<reference evidence="1" key="1">
    <citation type="submission" date="2020-01" db="EMBL/GenBank/DDBJ databases">
        <authorList>
            <person name="Qin S."/>
        </authorList>
    </citation>
    <scope>NUCLEOTIDE SEQUENCE</scope>
    <source>
        <strain evidence="1">CVir17-16-YZ6g</strain>
        <plasmid evidence="1">p17-15-vir-like</plasmid>
    </source>
</reference>